<evidence type="ECO:0000313" key="3">
    <source>
        <dbReference type="Proteomes" id="UP000249799"/>
    </source>
</evidence>
<evidence type="ECO:0000313" key="2">
    <source>
        <dbReference type="EMBL" id="AWV91151.1"/>
    </source>
</evidence>
<dbReference type="InterPro" id="IPR013406">
    <property type="entry name" value="CHP02574_addiction_mod"/>
</dbReference>
<accession>A0A2Z4FQ06</accession>
<proteinExistence type="predicted"/>
<sequence length="92" mass="10111">MSLYYKSVEAAPQIGVTMSLAPQDVEAAALALSRTKRAELARRLIASLDDEDLITAAWKDEARQRVEGYRDGSVESVSAEDVMHEARERASS</sequence>
<reference evidence="2 3" key="1">
    <citation type="submission" date="2018-06" db="EMBL/GenBank/DDBJ databases">
        <title>Lujinxingia sediminis gen. nov. sp. nov., a new facultative anaerobic member of the class Deltaproteobacteria, and proposal of Lujinxingaceae fam. nov.</title>
        <authorList>
            <person name="Guo L.-Y."/>
            <person name="Li C.-M."/>
            <person name="Wang S."/>
            <person name="Du Z.-J."/>
        </authorList>
    </citation>
    <scope>NUCLEOTIDE SEQUENCE [LARGE SCALE GENOMIC DNA]</scope>
    <source>
        <strain evidence="2 3">FA350</strain>
    </source>
</reference>
<name>A0A2Z4FQ06_9DELT</name>
<keyword evidence="3" id="KW-1185">Reference proteome</keyword>
<evidence type="ECO:0000256" key="1">
    <source>
        <dbReference type="SAM" id="MobiDB-lite"/>
    </source>
</evidence>
<dbReference type="AlphaFoldDB" id="A0A2Z4FQ06"/>
<feature type="compositionally biased region" description="Basic and acidic residues" evidence="1">
    <location>
        <begin position="81"/>
        <end position="92"/>
    </location>
</feature>
<feature type="region of interest" description="Disordered" evidence="1">
    <location>
        <begin position="69"/>
        <end position="92"/>
    </location>
</feature>
<gene>
    <name evidence="2" type="ORF">DN745_18190</name>
</gene>
<organism evidence="2 3">
    <name type="scientific">Bradymonas sediminis</name>
    <dbReference type="NCBI Taxonomy" id="1548548"/>
    <lineage>
        <taxon>Bacteria</taxon>
        <taxon>Deltaproteobacteria</taxon>
        <taxon>Bradymonadales</taxon>
        <taxon>Bradymonadaceae</taxon>
        <taxon>Bradymonas</taxon>
    </lineage>
</organism>
<dbReference type="NCBIfam" id="TIGR02574">
    <property type="entry name" value="stabl_TIGR02574"/>
    <property type="match status" value="1"/>
</dbReference>
<dbReference type="Pfam" id="PF09720">
    <property type="entry name" value="Unstab_antitox"/>
    <property type="match status" value="1"/>
</dbReference>
<protein>
    <submittedName>
        <fullName evidence="2">Addiction module antitoxin RelB</fullName>
    </submittedName>
</protein>
<dbReference type="EMBL" id="CP030032">
    <property type="protein sequence ID" value="AWV91151.1"/>
    <property type="molecule type" value="Genomic_DNA"/>
</dbReference>
<dbReference type="Proteomes" id="UP000249799">
    <property type="component" value="Chromosome"/>
</dbReference>
<dbReference type="KEGG" id="bsed:DN745_18190"/>